<evidence type="ECO:0000313" key="9">
    <source>
        <dbReference type="Proteomes" id="UP000184241"/>
    </source>
</evidence>
<organism evidence="8 9">
    <name type="scientific">Clostridium intestinale DSM 6191</name>
    <dbReference type="NCBI Taxonomy" id="1121320"/>
    <lineage>
        <taxon>Bacteria</taxon>
        <taxon>Bacillati</taxon>
        <taxon>Bacillota</taxon>
        <taxon>Clostridia</taxon>
        <taxon>Eubacteriales</taxon>
        <taxon>Clostridiaceae</taxon>
        <taxon>Clostridium</taxon>
    </lineage>
</organism>
<feature type="binding site" evidence="5">
    <location>
        <position position="131"/>
    </location>
    <ligand>
        <name>a divalent metal cation</name>
        <dbReference type="ChEBI" id="CHEBI:60240"/>
    </ligand>
</feature>
<dbReference type="GO" id="GO:0046872">
    <property type="term" value="F:metal ion binding"/>
    <property type="evidence" value="ECO:0007669"/>
    <property type="project" value="UniProtKB-KW"/>
</dbReference>
<evidence type="ECO:0000259" key="6">
    <source>
        <dbReference type="SMART" id="SM00919"/>
    </source>
</evidence>
<proteinExistence type="inferred from homology"/>
<dbReference type="InterPro" id="IPR036291">
    <property type="entry name" value="NAD(P)-bd_dom_sf"/>
</dbReference>
<dbReference type="PIRSF" id="PIRSF000106">
    <property type="entry name" value="ME"/>
    <property type="match status" value="1"/>
</dbReference>
<evidence type="ECO:0000256" key="5">
    <source>
        <dbReference type="PIRSR" id="PIRSR000106-3"/>
    </source>
</evidence>
<accession>A0A1M5YY92</accession>
<comment type="cofactor">
    <cofactor evidence="5">
        <name>Mg(2+)</name>
        <dbReference type="ChEBI" id="CHEBI:18420"/>
    </cofactor>
    <cofactor evidence="5">
        <name>Mn(2+)</name>
        <dbReference type="ChEBI" id="CHEBI:29035"/>
    </cofactor>
    <text evidence="5">Divalent metal cations. Prefers magnesium or manganese.</text>
</comment>
<name>A0A1M5YY92_9CLOT</name>
<dbReference type="InterPro" id="IPR046346">
    <property type="entry name" value="Aminoacid_DH-like_N_sf"/>
</dbReference>
<dbReference type="EMBL" id="FQXU01000007">
    <property type="protein sequence ID" value="SHI16834.1"/>
    <property type="molecule type" value="Genomic_DNA"/>
</dbReference>
<dbReference type="SUPFAM" id="SSF51735">
    <property type="entry name" value="NAD(P)-binding Rossmann-fold domains"/>
    <property type="match status" value="1"/>
</dbReference>
<feature type="binding site" evidence="5">
    <location>
        <position position="157"/>
    </location>
    <ligand>
        <name>a divalent metal cation</name>
        <dbReference type="ChEBI" id="CHEBI:60240"/>
    </ligand>
</feature>
<evidence type="ECO:0000259" key="7">
    <source>
        <dbReference type="SMART" id="SM01274"/>
    </source>
</evidence>
<feature type="domain" description="Malic enzyme N-terminal" evidence="7">
    <location>
        <begin position="13"/>
        <end position="146"/>
    </location>
</feature>
<feature type="active site" description="Proton acceptor" evidence="3">
    <location>
        <position position="89"/>
    </location>
</feature>
<evidence type="ECO:0000256" key="2">
    <source>
        <dbReference type="ARBA" id="ARBA00023002"/>
    </source>
</evidence>
<evidence type="ECO:0000313" key="8">
    <source>
        <dbReference type="EMBL" id="SHI16834.1"/>
    </source>
</evidence>
<dbReference type="PANTHER" id="PTHR43237">
    <property type="entry name" value="NADP-DEPENDENT MALIC ENZYME"/>
    <property type="match status" value="1"/>
</dbReference>
<dbReference type="Pfam" id="PF00390">
    <property type="entry name" value="malic"/>
    <property type="match status" value="1"/>
</dbReference>
<dbReference type="InterPro" id="IPR012302">
    <property type="entry name" value="Malic_NAD-bd"/>
</dbReference>
<dbReference type="SMART" id="SM01274">
    <property type="entry name" value="malic"/>
    <property type="match status" value="1"/>
</dbReference>
<evidence type="ECO:0000256" key="4">
    <source>
        <dbReference type="PIRSR" id="PIRSR000106-2"/>
    </source>
</evidence>
<dbReference type="Proteomes" id="UP000184241">
    <property type="component" value="Unassembled WGS sequence"/>
</dbReference>
<dbReference type="InterPro" id="IPR012301">
    <property type="entry name" value="Malic_N_dom"/>
</dbReference>
<comment type="similarity">
    <text evidence="1">Belongs to the malic enzymes family.</text>
</comment>
<keyword evidence="2" id="KW-0560">Oxidoreductase</keyword>
<feature type="binding site" evidence="4">
    <location>
        <position position="310"/>
    </location>
    <ligand>
        <name>(S)-malate</name>
        <dbReference type="ChEBI" id="CHEBI:15589"/>
    </ligand>
</feature>
<dbReference type="Pfam" id="PF03949">
    <property type="entry name" value="Malic_M"/>
    <property type="match status" value="1"/>
</dbReference>
<gene>
    <name evidence="8" type="ORF">SAMN02745941_02325</name>
</gene>
<dbReference type="GO" id="GO:0004470">
    <property type="term" value="F:malic enzyme activity"/>
    <property type="evidence" value="ECO:0007669"/>
    <property type="project" value="InterPro"/>
</dbReference>
<dbReference type="RefSeq" id="WP_073019627.1">
    <property type="nucleotide sequence ID" value="NZ_FQXU01000007.1"/>
</dbReference>
<dbReference type="InterPro" id="IPR001891">
    <property type="entry name" value="Malic_OxRdtase"/>
</dbReference>
<keyword evidence="5" id="KW-0479">Metal-binding</keyword>
<dbReference type="Gene3D" id="3.40.50.720">
    <property type="entry name" value="NAD(P)-binding Rossmann-like Domain"/>
    <property type="match status" value="1"/>
</dbReference>
<dbReference type="InterPro" id="IPR045213">
    <property type="entry name" value="Malic_NAD-bd_bact_type"/>
</dbReference>
<dbReference type="SMART" id="SM00919">
    <property type="entry name" value="Malic_M"/>
    <property type="match status" value="1"/>
</dbReference>
<feature type="active site" description="Proton donor" evidence="3">
    <location>
        <position position="34"/>
    </location>
</feature>
<feature type="binding site" evidence="5">
    <location>
        <position position="132"/>
    </location>
    <ligand>
        <name>a divalent metal cation</name>
        <dbReference type="ChEBI" id="CHEBI:60240"/>
    </ligand>
</feature>
<sequence>MKDKSLKAHSDWGGKIEVISRCTINNNEDLALAYTPGVSYPCLEIEKDENNSYKYTRRGNLVGVITDGSAVLGLGDIGSLAAMPVMEGKCILFKEFAGVDAFPICIQNKDVDVLVNTIKLIEGSFGAINLEDISAPRCFEIEERLNDICDIPVFHDDQHGTAIAVLAALLNAMKVVKKDFSMKIVINGAGAAGIAIANLIWESGFHNIVICDKYGIITSDNATNKYQKRCAIKFNDNKKGFLKEALIKGDVFIGVSAGNILTEEMIFSMRNDPIIFALANPTPEIMPEIAKKLNVKVMATGRSDYPNQINNLLVFPGIIKGALKARINKINTEIQIAVAKGISNCIDESSLNNENIIPSVFDKQIVDLVCDIVCSFKK</sequence>
<dbReference type="PANTHER" id="PTHR43237:SF4">
    <property type="entry name" value="NADP-DEPENDENT MALIC ENZYME"/>
    <property type="match status" value="1"/>
</dbReference>
<dbReference type="InterPro" id="IPR051674">
    <property type="entry name" value="Malate_Decarboxylase"/>
</dbReference>
<reference evidence="8 9" key="1">
    <citation type="submission" date="2016-11" db="EMBL/GenBank/DDBJ databases">
        <authorList>
            <person name="Jaros S."/>
            <person name="Januszkiewicz K."/>
            <person name="Wedrychowicz H."/>
        </authorList>
    </citation>
    <scope>NUCLEOTIDE SEQUENCE [LARGE SCALE GENOMIC DNA]</scope>
    <source>
        <strain evidence="8 9">DSM 6191</strain>
    </source>
</reference>
<evidence type="ECO:0000256" key="1">
    <source>
        <dbReference type="ARBA" id="ARBA00008785"/>
    </source>
</evidence>
<dbReference type="FunFam" id="3.40.50.10380:FF:000003">
    <property type="entry name" value="NADP-dependent malic enzyme"/>
    <property type="match status" value="1"/>
</dbReference>
<dbReference type="SUPFAM" id="SSF53223">
    <property type="entry name" value="Aminoacid dehydrogenase-like, N-terminal domain"/>
    <property type="match status" value="1"/>
</dbReference>
<protein>
    <submittedName>
        <fullName evidence="8">Malate dehydrogenase (Oxaloacetate-decarboxylating)</fullName>
    </submittedName>
</protein>
<dbReference type="CDD" id="cd05311">
    <property type="entry name" value="NAD_bind_2_malic_enz"/>
    <property type="match status" value="1"/>
</dbReference>
<dbReference type="GO" id="GO:0051287">
    <property type="term" value="F:NAD binding"/>
    <property type="evidence" value="ECO:0007669"/>
    <property type="project" value="InterPro"/>
</dbReference>
<feature type="domain" description="Malic enzyme NAD-binding" evidence="6">
    <location>
        <begin position="158"/>
        <end position="378"/>
    </location>
</feature>
<dbReference type="InterPro" id="IPR037062">
    <property type="entry name" value="Malic_N_dom_sf"/>
</dbReference>
<dbReference type="AlphaFoldDB" id="A0A1M5YY92"/>
<feature type="binding site" evidence="4">
    <location>
        <position position="280"/>
    </location>
    <ligand>
        <name>(S)-malate</name>
        <dbReference type="ChEBI" id="CHEBI:15589"/>
    </ligand>
</feature>
<dbReference type="GO" id="GO:0016616">
    <property type="term" value="F:oxidoreductase activity, acting on the CH-OH group of donors, NAD or NADP as acceptor"/>
    <property type="evidence" value="ECO:0007669"/>
    <property type="project" value="InterPro"/>
</dbReference>
<dbReference type="Gene3D" id="3.40.50.10380">
    <property type="entry name" value="Malic enzyme, N-terminal domain"/>
    <property type="match status" value="1"/>
</dbReference>
<evidence type="ECO:0000256" key="3">
    <source>
        <dbReference type="PIRSR" id="PIRSR000106-1"/>
    </source>
</evidence>